<accession>A9NPX3</accession>
<dbReference type="EMBL" id="BT071222">
    <property type="protein sequence ID" value="ACN40692.1"/>
    <property type="molecule type" value="mRNA"/>
</dbReference>
<evidence type="ECO:0000313" key="3">
    <source>
        <dbReference type="EMBL" id="ACN40692.1"/>
    </source>
</evidence>
<dbReference type="PANTHER" id="PTHR33193:SF13">
    <property type="entry name" value="EXPRESSED PROTEIN"/>
    <property type="match status" value="1"/>
</dbReference>
<name>A9NPX3_PICSI</name>
<evidence type="ECO:0000313" key="2">
    <source>
        <dbReference type="EMBL" id="ABK22684.1"/>
    </source>
</evidence>
<dbReference type="InterPro" id="IPR021899">
    <property type="entry name" value="DUF3511"/>
</dbReference>
<proteinExistence type="evidence at transcript level"/>
<dbReference type="EMBL" id="EF083335">
    <property type="protein sequence ID" value="ABK22684.1"/>
    <property type="molecule type" value="mRNA"/>
</dbReference>
<dbReference type="OMA" id="QESCNNP"/>
<protein>
    <submittedName>
        <fullName evidence="2">Uncharacterized protein</fullName>
    </submittedName>
</protein>
<feature type="region of interest" description="Disordered" evidence="1">
    <location>
        <begin position="1"/>
        <end position="39"/>
    </location>
</feature>
<dbReference type="AlphaFoldDB" id="A9NPX3"/>
<evidence type="ECO:0000256" key="1">
    <source>
        <dbReference type="SAM" id="MobiDB-lite"/>
    </source>
</evidence>
<feature type="compositionally biased region" description="Polar residues" evidence="1">
    <location>
        <begin position="1"/>
        <end position="28"/>
    </location>
</feature>
<organism evidence="2">
    <name type="scientific">Picea sitchensis</name>
    <name type="common">Sitka spruce</name>
    <name type="synonym">Pinus sitchensis</name>
    <dbReference type="NCBI Taxonomy" id="3332"/>
    <lineage>
        <taxon>Eukaryota</taxon>
        <taxon>Viridiplantae</taxon>
        <taxon>Streptophyta</taxon>
        <taxon>Embryophyta</taxon>
        <taxon>Tracheophyta</taxon>
        <taxon>Spermatophyta</taxon>
        <taxon>Pinopsida</taxon>
        <taxon>Pinidae</taxon>
        <taxon>Conifers I</taxon>
        <taxon>Pinales</taxon>
        <taxon>Pinaceae</taxon>
        <taxon>Picea</taxon>
    </lineage>
</organism>
<dbReference type="PANTHER" id="PTHR33193">
    <property type="entry name" value="DOMAIN PROTEIN, PUTATIVE (DUF3511)-RELATED"/>
    <property type="match status" value="1"/>
</dbReference>
<dbReference type="Pfam" id="PF12023">
    <property type="entry name" value="DUF3511"/>
    <property type="match status" value="1"/>
</dbReference>
<reference evidence="2" key="1">
    <citation type="journal article" date="2008" name="BMC Genomics">
        <title>A conifer genomics resource of 200,000 spruce (Picea spp.) ESTs and 6,464 high-quality, sequence-finished full-length cDNAs for Sitka spruce (Picea sitchensis).</title>
        <authorList>
            <person name="Ralph S.G."/>
            <person name="Chun H.J."/>
            <person name="Kolosova N."/>
            <person name="Cooper D."/>
            <person name="Oddy C."/>
            <person name="Ritland C.E."/>
            <person name="Kirkpatrick R."/>
            <person name="Moore R."/>
            <person name="Barber S."/>
            <person name="Holt R.A."/>
            <person name="Jones S.J."/>
            <person name="Marra M.A."/>
            <person name="Douglas C.J."/>
            <person name="Ritland K."/>
            <person name="Bohlmann J."/>
        </authorList>
    </citation>
    <scope>NUCLEOTIDE SEQUENCE</scope>
    <source>
        <tissue evidence="2">Bark</tissue>
    </source>
</reference>
<reference evidence="3" key="2">
    <citation type="submission" date="2009-02" db="EMBL/GenBank/DDBJ databases">
        <title>Full length sequence-verified cDNA sequences from Sitka spruce (Picea sitchensis).</title>
        <authorList>
            <person name="Reid K.E."/>
            <person name="Liao N."/>
            <person name="Ralph S."/>
            <person name="Kolosova N."/>
            <person name="Oddy C."/>
            <person name="Moore R."/>
            <person name="Mayo M."/>
            <person name="Wagner S."/>
            <person name="King J."/>
            <person name="Yanchuk A."/>
            <person name="Holt R."/>
            <person name="Jones S."/>
            <person name="Marra M."/>
            <person name="Ritland C.E."/>
            <person name="Ritland K."/>
            <person name="Bohlmann J."/>
        </authorList>
    </citation>
    <scope>NUCLEOTIDE SEQUENCE</scope>
    <source>
        <tissue evidence="3">Bark</tissue>
    </source>
</reference>
<sequence>MEKHSNPSFPENSSTSGGSHESCNNPQRQQHEEEAARGDLCSNAYNFNGPKVKANAFGVQNDADMKRKKRVASYKVLAVEGKMKNSVRSSFKWLKTKYTEIRYGW</sequence>